<feature type="compositionally biased region" description="Polar residues" evidence="1">
    <location>
        <begin position="1"/>
        <end position="12"/>
    </location>
</feature>
<feature type="compositionally biased region" description="Basic residues" evidence="1">
    <location>
        <begin position="293"/>
        <end position="312"/>
    </location>
</feature>
<dbReference type="AlphaFoldDB" id="A0A2H3JNL2"/>
<evidence type="ECO:0000313" key="3">
    <source>
        <dbReference type="Proteomes" id="UP000218811"/>
    </source>
</evidence>
<feature type="compositionally biased region" description="Low complexity" evidence="1">
    <location>
        <begin position="460"/>
        <end position="470"/>
    </location>
</feature>
<feature type="region of interest" description="Disordered" evidence="1">
    <location>
        <begin position="1"/>
        <end position="54"/>
    </location>
</feature>
<proteinExistence type="predicted"/>
<feature type="compositionally biased region" description="Basic and acidic residues" evidence="1">
    <location>
        <begin position="360"/>
        <end position="370"/>
    </location>
</feature>
<name>A0A2H3JNL2_WOLCO</name>
<gene>
    <name evidence="2" type="ORF">WOLCODRAFT_158883</name>
</gene>
<feature type="region of interest" description="Disordered" evidence="1">
    <location>
        <begin position="69"/>
        <end position="484"/>
    </location>
</feature>
<protein>
    <submittedName>
        <fullName evidence="2">Uncharacterized protein</fullName>
    </submittedName>
</protein>
<keyword evidence="3" id="KW-1185">Reference proteome</keyword>
<dbReference type="Proteomes" id="UP000218811">
    <property type="component" value="Unassembled WGS sequence"/>
</dbReference>
<organism evidence="2 3">
    <name type="scientific">Wolfiporia cocos (strain MD-104)</name>
    <name type="common">Brown rot fungus</name>
    <dbReference type="NCBI Taxonomy" id="742152"/>
    <lineage>
        <taxon>Eukaryota</taxon>
        <taxon>Fungi</taxon>
        <taxon>Dikarya</taxon>
        <taxon>Basidiomycota</taxon>
        <taxon>Agaricomycotina</taxon>
        <taxon>Agaricomycetes</taxon>
        <taxon>Polyporales</taxon>
        <taxon>Phaeolaceae</taxon>
        <taxon>Wolfiporia</taxon>
    </lineage>
</organism>
<evidence type="ECO:0000313" key="2">
    <source>
        <dbReference type="EMBL" id="PCH39318.1"/>
    </source>
</evidence>
<feature type="compositionally biased region" description="Basic residues" evidence="1">
    <location>
        <begin position="474"/>
        <end position="484"/>
    </location>
</feature>
<evidence type="ECO:0000256" key="1">
    <source>
        <dbReference type="SAM" id="MobiDB-lite"/>
    </source>
</evidence>
<dbReference type="EMBL" id="KB467987">
    <property type="protein sequence ID" value="PCH39318.1"/>
    <property type="molecule type" value="Genomic_DNA"/>
</dbReference>
<reference evidence="2 3" key="1">
    <citation type="journal article" date="2012" name="Science">
        <title>The Paleozoic origin of enzymatic lignin decomposition reconstructed from 31 fungal genomes.</title>
        <authorList>
            <person name="Floudas D."/>
            <person name="Binder M."/>
            <person name="Riley R."/>
            <person name="Barry K."/>
            <person name="Blanchette R.A."/>
            <person name="Henrissat B."/>
            <person name="Martinez A.T."/>
            <person name="Otillar R."/>
            <person name="Spatafora J.W."/>
            <person name="Yadav J.S."/>
            <person name="Aerts A."/>
            <person name="Benoit I."/>
            <person name="Boyd A."/>
            <person name="Carlson A."/>
            <person name="Copeland A."/>
            <person name="Coutinho P.M."/>
            <person name="de Vries R.P."/>
            <person name="Ferreira P."/>
            <person name="Findley K."/>
            <person name="Foster B."/>
            <person name="Gaskell J."/>
            <person name="Glotzer D."/>
            <person name="Gorecki P."/>
            <person name="Heitman J."/>
            <person name="Hesse C."/>
            <person name="Hori C."/>
            <person name="Igarashi K."/>
            <person name="Jurgens J.A."/>
            <person name="Kallen N."/>
            <person name="Kersten P."/>
            <person name="Kohler A."/>
            <person name="Kuees U."/>
            <person name="Kumar T.K.A."/>
            <person name="Kuo A."/>
            <person name="LaButti K."/>
            <person name="Larrondo L.F."/>
            <person name="Lindquist E."/>
            <person name="Ling A."/>
            <person name="Lombard V."/>
            <person name="Lucas S."/>
            <person name="Lundell T."/>
            <person name="Martin R."/>
            <person name="McLaughlin D.J."/>
            <person name="Morgenstern I."/>
            <person name="Morin E."/>
            <person name="Murat C."/>
            <person name="Nagy L.G."/>
            <person name="Nolan M."/>
            <person name="Ohm R.A."/>
            <person name="Patyshakuliyeva A."/>
            <person name="Rokas A."/>
            <person name="Ruiz-Duenas F.J."/>
            <person name="Sabat G."/>
            <person name="Salamov A."/>
            <person name="Samejima M."/>
            <person name="Schmutz J."/>
            <person name="Slot J.C."/>
            <person name="St John F."/>
            <person name="Stenlid J."/>
            <person name="Sun H."/>
            <person name="Sun S."/>
            <person name="Syed K."/>
            <person name="Tsang A."/>
            <person name="Wiebenga A."/>
            <person name="Young D."/>
            <person name="Pisabarro A."/>
            <person name="Eastwood D.C."/>
            <person name="Martin F."/>
            <person name="Cullen D."/>
            <person name="Grigoriev I.V."/>
            <person name="Hibbett D.S."/>
        </authorList>
    </citation>
    <scope>NUCLEOTIDE SEQUENCE [LARGE SCALE GENOMIC DNA]</scope>
    <source>
        <strain evidence="2 3">MD-104</strain>
    </source>
</reference>
<feature type="compositionally biased region" description="Basic residues" evidence="1">
    <location>
        <begin position="246"/>
        <end position="255"/>
    </location>
</feature>
<feature type="compositionally biased region" description="Polar residues" evidence="1">
    <location>
        <begin position="275"/>
        <end position="289"/>
    </location>
</feature>
<sequence length="484" mass="53339">MQSERCPSTSQGAVPAINRARQRRLPYQPRPWIGRPPAAPCPARLPAREDQRAGDRLCVRARRLGNGASTWVASNEGPPSALEQRRASRQAGYSPSAHGGTVRLNNRDLRRCSGPTTKHPRLSVDPRGNPARAIIERGAASAQPHWQRTLWGIGQPQSKRAPRRTPPAATRPPRSTVAHQRKAIRQGQPPESYDTAASHSHRPPSVLTQGRAQAYHRQGNPPRTESNSGADRLNNRATPSADRALNRARSRHAARQRGSPGGGHCENTPLGPTACRTSGNDQAPRTGQSPPLRRTRHRQDRERHRHQARRQRGPGPSLLDTSRRRQSHSPSGQGISLPRQCHRLSGPLRHRPRQAASDATRPRLLPECRELAQQCDAKPRAPCQGTHKGRGGDIFSPPSKSQESEETPPNALGNRLTANRYRPPWIATPSPPLKQRRRPGKQASHVHDTTRSPVAPDTSPSPSLSQKQPPRTGVKMRAHLRQVP</sequence>
<accession>A0A2H3JNL2</accession>